<feature type="region of interest" description="Disordered" evidence="1">
    <location>
        <begin position="437"/>
        <end position="460"/>
    </location>
</feature>
<keyword evidence="2" id="KW-0812">Transmembrane</keyword>
<dbReference type="AlphaFoldDB" id="A0A853JHM3"/>
<dbReference type="PANTHER" id="PTHR40940">
    <property type="entry name" value="PROTEIN BATD-RELATED"/>
    <property type="match status" value="1"/>
</dbReference>
<evidence type="ECO:0000313" key="5">
    <source>
        <dbReference type="Proteomes" id="UP000578091"/>
    </source>
</evidence>
<dbReference type="PANTHER" id="PTHR40940:SF1">
    <property type="entry name" value="PROTEIN BATD"/>
    <property type="match status" value="1"/>
</dbReference>
<evidence type="ECO:0000256" key="3">
    <source>
        <dbReference type="SAM" id="SignalP"/>
    </source>
</evidence>
<feature type="chain" id="PRO_5032725376" evidence="3">
    <location>
        <begin position="25"/>
        <end position="570"/>
    </location>
</feature>
<evidence type="ECO:0000313" key="4">
    <source>
        <dbReference type="EMBL" id="NZA28222.1"/>
    </source>
</evidence>
<evidence type="ECO:0000256" key="2">
    <source>
        <dbReference type="SAM" id="Phobius"/>
    </source>
</evidence>
<protein>
    <submittedName>
        <fullName evidence="4">BatD family protein</fullName>
    </submittedName>
</protein>
<sequence length="570" mass="60757">MAKRFRFSLAILWLLLALPAAAWAETRAWLDRDRIEAGETATLNIETDQGGVGVPDWSPLDADFAVSGHTSSRRVESVGGRARARVLFAVALQPRREGLLTVPALRVGNERTAPLTLTVAPASTAPARAGASAFIEAEADGSEAYVQQAIGYVLRLYYATPLVSGQLVQPQPEGASLQRLGNDLQYSRDIDGRRYTVVERRFLLVPERSGTLTVPGAQFTGRGSGSFFDDVFGSGPRQLRANGAPRFIEVRPVPDGAPRPWLPLRGLELRYLEAPQSARAGEAVTFVVELTADGATAAQLAGPELGVDGDAEVFAEPAETEEHFERGRPQVRMTRRFSIVPTRAGPLVVRGPRLPWWDARAGRERVASLPDVAIEIAPGAAAQPVPADSADPDPPAAGERWIRVPGVQGEVHPWALLAVVFALLWLVTLAWGLERRRSPQGGPTGAAAPAQRGSDARSEGARLRQLRMALDTGDLGEVADALCALAVPPASGIDALRARLAAPAQLAALDALERARWAGGDPAAARAAVREAFASGPSWQPRPATGARPPLPPLYPEQGAPDPHPQDRGR</sequence>
<feature type="transmembrane region" description="Helical" evidence="2">
    <location>
        <begin position="414"/>
        <end position="433"/>
    </location>
</feature>
<feature type="region of interest" description="Disordered" evidence="1">
    <location>
        <begin position="534"/>
        <end position="570"/>
    </location>
</feature>
<name>A0A853JHM3_9GAMM</name>
<accession>A0A853JHM3</accession>
<gene>
    <name evidence="4" type="ORF">H0E84_17750</name>
</gene>
<dbReference type="Pfam" id="PF13584">
    <property type="entry name" value="BatD"/>
    <property type="match status" value="1"/>
</dbReference>
<feature type="region of interest" description="Disordered" evidence="1">
    <location>
        <begin position="380"/>
        <end position="400"/>
    </location>
</feature>
<dbReference type="RefSeq" id="WP_180679982.1">
    <property type="nucleotide sequence ID" value="NZ_JACCKA010000091.1"/>
</dbReference>
<organism evidence="4 5">
    <name type="scientific">Luteimonas salinisoli</name>
    <dbReference type="NCBI Taxonomy" id="2752307"/>
    <lineage>
        <taxon>Bacteria</taxon>
        <taxon>Pseudomonadati</taxon>
        <taxon>Pseudomonadota</taxon>
        <taxon>Gammaproteobacteria</taxon>
        <taxon>Lysobacterales</taxon>
        <taxon>Lysobacteraceae</taxon>
        <taxon>Luteimonas</taxon>
    </lineage>
</organism>
<comment type="caution">
    <text evidence="4">The sequence shown here is derived from an EMBL/GenBank/DDBJ whole genome shotgun (WGS) entry which is preliminary data.</text>
</comment>
<dbReference type="InterPro" id="IPR025738">
    <property type="entry name" value="BatD"/>
</dbReference>
<dbReference type="Proteomes" id="UP000578091">
    <property type="component" value="Unassembled WGS sequence"/>
</dbReference>
<keyword evidence="5" id="KW-1185">Reference proteome</keyword>
<feature type="compositionally biased region" description="Low complexity" evidence="1">
    <location>
        <begin position="380"/>
        <end position="389"/>
    </location>
</feature>
<feature type="signal peptide" evidence="3">
    <location>
        <begin position="1"/>
        <end position="24"/>
    </location>
</feature>
<keyword evidence="3" id="KW-0732">Signal</keyword>
<feature type="compositionally biased region" description="Low complexity" evidence="1">
    <location>
        <begin position="439"/>
        <end position="453"/>
    </location>
</feature>
<evidence type="ECO:0000256" key="1">
    <source>
        <dbReference type="SAM" id="MobiDB-lite"/>
    </source>
</evidence>
<keyword evidence="2" id="KW-0472">Membrane</keyword>
<keyword evidence="2" id="KW-1133">Transmembrane helix</keyword>
<proteinExistence type="predicted"/>
<dbReference type="EMBL" id="JACCKA010000091">
    <property type="protein sequence ID" value="NZA28222.1"/>
    <property type="molecule type" value="Genomic_DNA"/>
</dbReference>
<reference evidence="4 5" key="1">
    <citation type="submission" date="2020-07" db="EMBL/GenBank/DDBJ databases">
        <title>Luteimonas sp. SJ-92.</title>
        <authorList>
            <person name="Huang X.-X."/>
            <person name="Xu L."/>
            <person name="Sun J.-Q."/>
        </authorList>
    </citation>
    <scope>NUCLEOTIDE SEQUENCE [LARGE SCALE GENOMIC DNA]</scope>
    <source>
        <strain evidence="4 5">SJ-92</strain>
    </source>
</reference>